<dbReference type="GeneID" id="92207911"/>
<dbReference type="InterPro" id="IPR002738">
    <property type="entry name" value="RNase_P_p30"/>
</dbReference>
<keyword evidence="3" id="KW-0819">tRNA processing</keyword>
<keyword evidence="5" id="KW-1185">Reference proteome</keyword>
<comment type="similarity">
    <text evidence="2">Belongs to the eukaryotic/archaeal RNase P protein component 3 family.</text>
</comment>
<evidence type="ECO:0000256" key="3">
    <source>
        <dbReference type="ARBA" id="ARBA00022694"/>
    </source>
</evidence>
<sequence>MSYDLNIPWPSNTYKPPTEAEVLNLVNTIITNYSLGITHQVINFTVNELVKIPVSNQDAVNPIPTKQLLAKLKASCPNLSLFTRLTLVVSDLSKMQAMTKLQDCFDVIAIQPMNEKALQLTIMNIECDVISLDMSNRLPFFLKFKTIGSGLQKGLKFEISYSQIVSGPKGYQNDAVSYNLLKKNWFNNVLQLIRSSRSKGLVVSSGAQNPIQLRNANDILILLKTLGLDNSRAKACITSSPESVLVSGKLRHKSHKQVISVGDENLIDIKSEDSEKKNNVGGYKRKFLETPTGRLLKKKKV</sequence>
<evidence type="ECO:0000256" key="2">
    <source>
        <dbReference type="ARBA" id="ARBA00007331"/>
    </source>
</evidence>
<dbReference type="InterPro" id="IPR016195">
    <property type="entry name" value="Pol/histidinol_Pase-like"/>
</dbReference>
<dbReference type="RefSeq" id="XP_066829653.1">
    <property type="nucleotide sequence ID" value="XM_066972745.1"/>
</dbReference>
<comment type="subcellular location">
    <subcellularLocation>
        <location evidence="1">Nucleus</location>
    </subcellularLocation>
</comment>
<evidence type="ECO:0000313" key="5">
    <source>
        <dbReference type="Proteomes" id="UP001497383"/>
    </source>
</evidence>
<dbReference type="PANTHER" id="PTHR13031:SF0">
    <property type="entry name" value="RIBONUCLEASE P PROTEIN SUBUNIT P30"/>
    <property type="match status" value="1"/>
</dbReference>
<dbReference type="EMBL" id="OZ022407">
    <property type="protein sequence ID" value="CAK9438491.1"/>
    <property type="molecule type" value="Genomic_DNA"/>
</dbReference>
<evidence type="ECO:0000256" key="1">
    <source>
        <dbReference type="ARBA" id="ARBA00004123"/>
    </source>
</evidence>
<accession>A0ABP0ZNL6</accession>
<dbReference type="Pfam" id="PF01876">
    <property type="entry name" value="RNase_P_p30"/>
    <property type="match status" value="1"/>
</dbReference>
<protein>
    <submittedName>
        <fullName evidence="4">Uncharacterized protein</fullName>
    </submittedName>
</protein>
<evidence type="ECO:0000313" key="4">
    <source>
        <dbReference type="EMBL" id="CAK9438491.1"/>
    </source>
</evidence>
<organism evidence="4 5">
    <name type="scientific">Lodderomyces beijingensis</name>
    <dbReference type="NCBI Taxonomy" id="1775926"/>
    <lineage>
        <taxon>Eukaryota</taxon>
        <taxon>Fungi</taxon>
        <taxon>Dikarya</taxon>
        <taxon>Ascomycota</taxon>
        <taxon>Saccharomycotina</taxon>
        <taxon>Pichiomycetes</taxon>
        <taxon>Debaryomycetaceae</taxon>
        <taxon>Candida/Lodderomyces clade</taxon>
        <taxon>Lodderomyces</taxon>
    </lineage>
</organism>
<dbReference type="Proteomes" id="UP001497383">
    <property type="component" value="Chromosome 3"/>
</dbReference>
<reference evidence="4 5" key="1">
    <citation type="submission" date="2024-03" db="EMBL/GenBank/DDBJ databases">
        <authorList>
            <person name="Brejova B."/>
        </authorList>
    </citation>
    <scope>NUCLEOTIDE SEQUENCE [LARGE SCALE GENOMIC DNA]</scope>
    <source>
        <strain evidence="4 5">CBS 14171</strain>
    </source>
</reference>
<name>A0ABP0ZNL6_9ASCO</name>
<dbReference type="PANTHER" id="PTHR13031">
    <property type="entry name" value="RIBONUCLEASE P SUBUNIT P30"/>
    <property type="match status" value="1"/>
</dbReference>
<dbReference type="Gene3D" id="3.20.20.140">
    <property type="entry name" value="Metal-dependent hydrolases"/>
    <property type="match status" value="1"/>
</dbReference>
<dbReference type="SUPFAM" id="SSF89550">
    <property type="entry name" value="PHP domain-like"/>
    <property type="match status" value="1"/>
</dbReference>
<proteinExistence type="inferred from homology"/>
<gene>
    <name evidence="4" type="ORF">LODBEIA_P27150</name>
</gene>